<feature type="transmembrane region" description="Helical" evidence="6">
    <location>
        <begin position="20"/>
        <end position="39"/>
    </location>
</feature>
<proteinExistence type="predicted"/>
<feature type="transmembrane region" description="Helical" evidence="6">
    <location>
        <begin position="267"/>
        <end position="295"/>
    </location>
</feature>
<feature type="transmembrane region" description="Helical" evidence="6">
    <location>
        <begin position="399"/>
        <end position="419"/>
    </location>
</feature>
<comment type="subcellular location">
    <subcellularLocation>
        <location evidence="1">Cell membrane</location>
        <topology evidence="1">Multi-pass membrane protein</topology>
    </subcellularLocation>
</comment>
<protein>
    <submittedName>
        <fullName evidence="8">ABC transporter permease</fullName>
    </submittedName>
</protein>
<dbReference type="AlphaFoldDB" id="A0A4U6D4C7"/>
<dbReference type="InterPro" id="IPR013525">
    <property type="entry name" value="ABC2_TM"/>
</dbReference>
<comment type="caution">
    <text evidence="8">The sequence shown here is derived from an EMBL/GenBank/DDBJ whole genome shotgun (WGS) entry which is preliminary data.</text>
</comment>
<dbReference type="Gene3D" id="3.40.1710.10">
    <property type="entry name" value="abc type-2 transporter like domain"/>
    <property type="match status" value="1"/>
</dbReference>
<evidence type="ECO:0000313" key="9">
    <source>
        <dbReference type="Proteomes" id="UP000304900"/>
    </source>
</evidence>
<feature type="transmembrane region" description="Helical" evidence="6">
    <location>
        <begin position="342"/>
        <end position="363"/>
    </location>
</feature>
<feature type="transmembrane region" description="Helical" evidence="6">
    <location>
        <begin position="307"/>
        <end position="330"/>
    </location>
</feature>
<reference evidence="8 9" key="1">
    <citation type="submission" date="2019-05" db="EMBL/GenBank/DDBJ databases">
        <title>Dyadobacter AR-3-8 sp. nov., isolated from arctic soil.</title>
        <authorList>
            <person name="Chaudhary D.K."/>
        </authorList>
    </citation>
    <scope>NUCLEOTIDE SEQUENCE [LARGE SCALE GENOMIC DNA]</scope>
    <source>
        <strain evidence="8 9">AR-3-8</strain>
    </source>
</reference>
<feature type="domain" description="ABC-2 type transporter transmembrane" evidence="7">
    <location>
        <begin position="20"/>
        <end position="411"/>
    </location>
</feature>
<evidence type="ECO:0000256" key="6">
    <source>
        <dbReference type="SAM" id="Phobius"/>
    </source>
</evidence>
<dbReference type="EMBL" id="SZVO01000008">
    <property type="protein sequence ID" value="TKT91031.1"/>
    <property type="molecule type" value="Genomic_DNA"/>
</dbReference>
<keyword evidence="4 6" id="KW-1133">Transmembrane helix</keyword>
<dbReference type="Proteomes" id="UP000304900">
    <property type="component" value="Unassembled WGS sequence"/>
</dbReference>
<gene>
    <name evidence="8" type="ORF">FDK13_18125</name>
</gene>
<evidence type="ECO:0000256" key="1">
    <source>
        <dbReference type="ARBA" id="ARBA00004651"/>
    </source>
</evidence>
<dbReference type="GO" id="GO:0140359">
    <property type="term" value="F:ABC-type transporter activity"/>
    <property type="evidence" value="ECO:0007669"/>
    <property type="project" value="InterPro"/>
</dbReference>
<keyword evidence="9" id="KW-1185">Reference proteome</keyword>
<dbReference type="GO" id="GO:0005886">
    <property type="term" value="C:plasma membrane"/>
    <property type="evidence" value="ECO:0007669"/>
    <property type="project" value="UniProtKB-SubCell"/>
</dbReference>
<dbReference type="PANTHER" id="PTHR30294">
    <property type="entry name" value="MEMBRANE COMPONENT OF ABC TRANSPORTER YHHJ-RELATED"/>
    <property type="match status" value="1"/>
</dbReference>
<evidence type="ECO:0000256" key="4">
    <source>
        <dbReference type="ARBA" id="ARBA00022989"/>
    </source>
</evidence>
<dbReference type="Pfam" id="PF12698">
    <property type="entry name" value="ABC2_membrane_3"/>
    <property type="match status" value="1"/>
</dbReference>
<keyword evidence="5 6" id="KW-0472">Membrane</keyword>
<evidence type="ECO:0000256" key="5">
    <source>
        <dbReference type="ARBA" id="ARBA00023136"/>
    </source>
</evidence>
<evidence type="ECO:0000256" key="3">
    <source>
        <dbReference type="ARBA" id="ARBA00022692"/>
    </source>
</evidence>
<accession>A0A4U6D4C7</accession>
<dbReference type="PANTHER" id="PTHR30294:SF38">
    <property type="entry name" value="TRANSPORT PERMEASE PROTEIN"/>
    <property type="match status" value="1"/>
</dbReference>
<evidence type="ECO:0000259" key="7">
    <source>
        <dbReference type="Pfam" id="PF12698"/>
    </source>
</evidence>
<sequence length="425" mass="47304">MFKIFSSVRKEFLLLVSDKVGLALMFVMPLLLVFIITIIQDSAYKIVNENEIPMLVVNHDEGRQGAELLNLLITSRLFKIDTLNNLPESALKKELLARGKMIALYIPSGFSAGLESNAGEVSHIMMKDLGLEQDSAQIKMEKMPALSFYHDPVLQENYSASITGVIDSYMGMIEKSMMIERIYSDMDLGAKSDKLNAKMTTNRVRINQIIASNNNSAVIPNSTQHNVPAWTIFAMFFMVVSLGSNIVKERVNGSFLRLKTMPTSFMLVMFSKMAIYVIVAILQVALTFSVGVWILPKIGLPELTIPTNFPAFAAVVLISSLAAVSYALLIGALAHTQEQANGFGAISIIIFGAIGGILVPTFVMPEFMQFASNFSPLHWCLEGFYILFLKGGSWHELRWVMLFLGVFILICQLCTYIKLRIEKII</sequence>
<organism evidence="8 9">
    <name type="scientific">Dyadobacter frigoris</name>
    <dbReference type="NCBI Taxonomy" id="2576211"/>
    <lineage>
        <taxon>Bacteria</taxon>
        <taxon>Pseudomonadati</taxon>
        <taxon>Bacteroidota</taxon>
        <taxon>Cytophagia</taxon>
        <taxon>Cytophagales</taxon>
        <taxon>Spirosomataceae</taxon>
        <taxon>Dyadobacter</taxon>
    </lineage>
</organism>
<keyword evidence="2" id="KW-1003">Cell membrane</keyword>
<evidence type="ECO:0000313" key="8">
    <source>
        <dbReference type="EMBL" id="TKT91031.1"/>
    </source>
</evidence>
<dbReference type="OrthoDB" id="266913at2"/>
<keyword evidence="3 6" id="KW-0812">Transmembrane</keyword>
<evidence type="ECO:0000256" key="2">
    <source>
        <dbReference type="ARBA" id="ARBA00022475"/>
    </source>
</evidence>
<name>A0A4U6D4C7_9BACT</name>
<dbReference type="InterPro" id="IPR051449">
    <property type="entry name" value="ABC-2_transporter_component"/>
</dbReference>